<dbReference type="eggNOG" id="ENOG502ZN7H">
    <property type="taxonomic scope" value="Bacteria"/>
</dbReference>
<dbReference type="OrthoDB" id="3873591at2"/>
<keyword evidence="1" id="KW-0472">Membrane</keyword>
<accession>G8WZ21</accession>
<dbReference type="STRING" id="1003195.SCATT_08360"/>
<dbReference type="Proteomes" id="UP000007842">
    <property type="component" value="Chromosome"/>
</dbReference>
<dbReference type="EMBL" id="CP003219">
    <property type="protein sequence ID" value="AEW93207.1"/>
    <property type="molecule type" value="Genomic_DNA"/>
</dbReference>
<dbReference type="KEGG" id="scy:SCATT_08360"/>
<dbReference type="Pfam" id="PF17197">
    <property type="entry name" value="DUF5134"/>
    <property type="match status" value="1"/>
</dbReference>
<feature type="transmembrane region" description="Helical" evidence="1">
    <location>
        <begin position="6"/>
        <end position="24"/>
    </location>
</feature>
<name>F8JW39_STREN</name>
<evidence type="ECO:0000313" key="2">
    <source>
        <dbReference type="EMBL" id="AEW93207.1"/>
    </source>
</evidence>
<accession>F8JW39</accession>
<dbReference type="KEGG" id="sct:SCAT_0838"/>
<keyword evidence="1" id="KW-0812">Transmembrane</keyword>
<organism evidence="2 3">
    <name type="scientific">Streptantibioticus cattleyicolor (strain ATCC 35852 / DSM 46488 / JCM 4925 / NBRC 14057 / NRRL 8057)</name>
    <name type="common">Streptomyces cattleya</name>
    <dbReference type="NCBI Taxonomy" id="1003195"/>
    <lineage>
        <taxon>Bacteria</taxon>
        <taxon>Bacillati</taxon>
        <taxon>Actinomycetota</taxon>
        <taxon>Actinomycetes</taxon>
        <taxon>Kitasatosporales</taxon>
        <taxon>Streptomycetaceae</taxon>
        <taxon>Streptantibioticus</taxon>
    </lineage>
</organism>
<feature type="transmembrane region" description="Helical" evidence="1">
    <location>
        <begin position="86"/>
        <end position="105"/>
    </location>
</feature>
<proteinExistence type="predicted"/>
<dbReference type="PATRIC" id="fig|1003195.11.peg.2428"/>
<keyword evidence="3" id="KW-1185">Reference proteome</keyword>
<feature type="transmembrane region" description="Helical" evidence="1">
    <location>
        <begin position="36"/>
        <end position="53"/>
    </location>
</feature>
<dbReference type="AlphaFoldDB" id="F8JW39"/>
<protein>
    <submittedName>
        <fullName evidence="2">Putative integral membrane protein</fullName>
    </submittedName>
</protein>
<feature type="transmembrane region" description="Helical" evidence="1">
    <location>
        <begin position="59"/>
        <end position="79"/>
    </location>
</feature>
<dbReference type="InterPro" id="IPR033458">
    <property type="entry name" value="DUF5134"/>
</dbReference>
<evidence type="ECO:0000256" key="1">
    <source>
        <dbReference type="SAM" id="Phobius"/>
    </source>
</evidence>
<feature type="transmembrane region" description="Helical" evidence="1">
    <location>
        <begin position="125"/>
        <end position="146"/>
    </location>
</feature>
<sequence length="186" mass="18841">MHGPLLVSWLVVAIGAATGAFCLLRPASRPGCAVRAEGLMGLGMGVMAVPGSVLDQRPWGPPVLAVAFGAAGLHALAVARRAPSHLHHVVGAGAMVYMALAMAGAPHPMTGPMAGMTHGMAGVPWLTALLLGYFAGYAIWTGLRILPPVAPVPATVTGPPLLRTPGLATACRTSMALAMVAMLLTM</sequence>
<evidence type="ECO:0000313" key="3">
    <source>
        <dbReference type="Proteomes" id="UP000007842"/>
    </source>
</evidence>
<gene>
    <name evidence="2" type="ordered locus">SCATT_08360</name>
</gene>
<keyword evidence="1" id="KW-1133">Transmembrane helix</keyword>
<dbReference type="RefSeq" id="WP_014141608.1">
    <property type="nucleotide sequence ID" value="NC_016111.1"/>
</dbReference>
<dbReference type="HOGENOM" id="CLU_119078_0_0_11"/>
<reference evidence="3" key="1">
    <citation type="submission" date="2011-12" db="EMBL/GenBank/DDBJ databases">
        <title>Complete genome sequence of Streptomyces cattleya strain DSM 46488.</title>
        <authorList>
            <person name="Ou H.-Y."/>
            <person name="Li P."/>
            <person name="Zhao C."/>
            <person name="O'Hagan D."/>
            <person name="Deng Z."/>
        </authorList>
    </citation>
    <scope>NUCLEOTIDE SEQUENCE [LARGE SCALE GENOMIC DNA]</scope>
    <source>
        <strain evidence="3">ATCC 35852 / DSM 46488 / JCM 4925 / NBRC 14057 / NRRL 8057</strain>
    </source>
</reference>